<proteinExistence type="predicted"/>
<evidence type="ECO:0000313" key="2">
    <source>
        <dbReference type="EMBL" id="CAD9941741.1"/>
    </source>
</evidence>
<sequence>MLISHLQKRMAEAAILISQRRLEEASATLVAVLRSLQDTEAESNGCASTANHGNRLVGIQLGELSFRPISRECKIACPDWDADFFCLPFALFAPSERATAKVTQHIALACASASLFMIGLCYHLSAQENEKRCPEAALQASCTFYGRAWATMKQLSRSSNGSSLNEQASTETLVAILRMAVSTNLANVCYKLGELEAANAWLSVLQDLVLVGNSIEDSPVEGEMHDFFLLTSTVNTGFAAAGAA</sequence>
<dbReference type="AlphaFoldDB" id="A0A6U2X1U0"/>
<organism evidence="1">
    <name type="scientific">Entomoneis paludosa</name>
    <dbReference type="NCBI Taxonomy" id="265537"/>
    <lineage>
        <taxon>Eukaryota</taxon>
        <taxon>Sar</taxon>
        <taxon>Stramenopiles</taxon>
        <taxon>Ochrophyta</taxon>
        <taxon>Bacillariophyta</taxon>
        <taxon>Bacillariophyceae</taxon>
        <taxon>Bacillariophycidae</taxon>
        <taxon>Entomoneidaceae</taxon>
        <taxon>Entomoneis</taxon>
    </lineage>
</organism>
<reference evidence="1" key="1">
    <citation type="submission" date="2021-01" db="EMBL/GenBank/DDBJ databases">
        <authorList>
            <person name="Corre E."/>
            <person name="Pelletier E."/>
            <person name="Niang G."/>
            <person name="Scheremetjew M."/>
            <person name="Finn R."/>
            <person name="Kale V."/>
            <person name="Holt S."/>
            <person name="Cochrane G."/>
            <person name="Meng A."/>
            <person name="Brown T."/>
            <person name="Cohen L."/>
        </authorList>
    </citation>
    <scope>NUCLEOTIDE SEQUENCE</scope>
    <source>
        <strain evidence="1">CCMP125</strain>
    </source>
</reference>
<dbReference type="EMBL" id="HBHT01001725">
    <property type="protein sequence ID" value="CAD9941741.1"/>
    <property type="molecule type" value="Transcribed_RNA"/>
</dbReference>
<evidence type="ECO:0000313" key="1">
    <source>
        <dbReference type="EMBL" id="CAD9941739.1"/>
    </source>
</evidence>
<protein>
    <submittedName>
        <fullName evidence="1">Uncharacterized protein</fullName>
    </submittedName>
</protein>
<accession>A0A6U2X1U0</accession>
<name>A0A6U2X1U0_9STRA</name>
<dbReference type="EMBL" id="HBHT01001724">
    <property type="protein sequence ID" value="CAD9941739.1"/>
    <property type="molecule type" value="Transcribed_RNA"/>
</dbReference>
<gene>
    <name evidence="1" type="ORF">APAL1065_LOCUS1105</name>
    <name evidence="2" type="ORF">APAL1065_LOCUS1106</name>
</gene>